<feature type="region of interest" description="Disordered" evidence="1">
    <location>
        <begin position="434"/>
        <end position="495"/>
    </location>
</feature>
<dbReference type="Proteomes" id="UP000245771">
    <property type="component" value="Unassembled WGS sequence"/>
</dbReference>
<feature type="compositionally biased region" description="Acidic residues" evidence="1">
    <location>
        <begin position="448"/>
        <end position="459"/>
    </location>
</feature>
<keyword evidence="4" id="KW-1185">Reference proteome</keyword>
<dbReference type="AlphaFoldDB" id="A0A316V932"/>
<keyword evidence="2" id="KW-1133">Transmembrane helix</keyword>
<feature type="compositionally biased region" description="Polar residues" evidence="1">
    <location>
        <begin position="287"/>
        <end position="304"/>
    </location>
</feature>
<dbReference type="EMBL" id="KZ819604">
    <property type="protein sequence ID" value="PWN33548.1"/>
    <property type="molecule type" value="Genomic_DNA"/>
</dbReference>
<keyword evidence="2" id="KW-0812">Transmembrane</keyword>
<dbReference type="OrthoDB" id="341353at2759"/>
<dbReference type="GO" id="GO:0005783">
    <property type="term" value="C:endoplasmic reticulum"/>
    <property type="evidence" value="ECO:0007669"/>
    <property type="project" value="TreeGrafter"/>
</dbReference>
<feature type="region of interest" description="Disordered" evidence="1">
    <location>
        <begin position="286"/>
        <end position="395"/>
    </location>
</feature>
<accession>A0A316V932</accession>
<protein>
    <recommendedName>
        <fullName evidence="5">TLC domain-containing protein</fullName>
    </recommendedName>
</protein>
<organism evidence="3 4">
    <name type="scientific">Meira miltonrushii</name>
    <dbReference type="NCBI Taxonomy" id="1280837"/>
    <lineage>
        <taxon>Eukaryota</taxon>
        <taxon>Fungi</taxon>
        <taxon>Dikarya</taxon>
        <taxon>Basidiomycota</taxon>
        <taxon>Ustilaginomycotina</taxon>
        <taxon>Exobasidiomycetes</taxon>
        <taxon>Exobasidiales</taxon>
        <taxon>Brachybasidiaceae</taxon>
        <taxon>Meira</taxon>
    </lineage>
</organism>
<dbReference type="RefSeq" id="XP_025353850.1">
    <property type="nucleotide sequence ID" value="XM_025502598.1"/>
</dbReference>
<dbReference type="PANTHER" id="PTHR13439:SF72">
    <property type="entry name" value="TLC DOMAIN-CONTAINING PROTEIN"/>
    <property type="match status" value="1"/>
</dbReference>
<name>A0A316V932_9BASI</name>
<keyword evidence="2" id="KW-0472">Membrane</keyword>
<feature type="transmembrane region" description="Helical" evidence="2">
    <location>
        <begin position="217"/>
        <end position="236"/>
    </location>
</feature>
<evidence type="ECO:0000313" key="4">
    <source>
        <dbReference type="Proteomes" id="UP000245771"/>
    </source>
</evidence>
<evidence type="ECO:0008006" key="5">
    <source>
        <dbReference type="Google" id="ProtNLM"/>
    </source>
</evidence>
<reference evidence="3 4" key="1">
    <citation type="journal article" date="2018" name="Mol. Biol. Evol.">
        <title>Broad Genomic Sampling Reveals a Smut Pathogenic Ancestry of the Fungal Clade Ustilaginomycotina.</title>
        <authorList>
            <person name="Kijpornyongpan T."/>
            <person name="Mondo S.J."/>
            <person name="Barry K."/>
            <person name="Sandor L."/>
            <person name="Lee J."/>
            <person name="Lipzen A."/>
            <person name="Pangilinan J."/>
            <person name="LaButti K."/>
            <person name="Hainaut M."/>
            <person name="Henrissat B."/>
            <person name="Grigoriev I.V."/>
            <person name="Spatafora J.W."/>
            <person name="Aime M.C."/>
        </authorList>
    </citation>
    <scope>NUCLEOTIDE SEQUENCE [LARGE SCALE GENOMIC DNA]</scope>
    <source>
        <strain evidence="3 4">MCA 3882</strain>
    </source>
</reference>
<feature type="transmembrane region" description="Helical" evidence="2">
    <location>
        <begin position="184"/>
        <end position="205"/>
    </location>
</feature>
<evidence type="ECO:0000256" key="1">
    <source>
        <dbReference type="SAM" id="MobiDB-lite"/>
    </source>
</evidence>
<feature type="transmembrane region" description="Helical" evidence="2">
    <location>
        <begin position="27"/>
        <end position="50"/>
    </location>
</feature>
<dbReference type="GeneID" id="37024379"/>
<dbReference type="STRING" id="1280837.A0A316V932"/>
<feature type="transmembrane region" description="Helical" evidence="2">
    <location>
        <begin position="62"/>
        <end position="81"/>
    </location>
</feature>
<gene>
    <name evidence="3" type="ORF">FA14DRAFT_63271</name>
</gene>
<evidence type="ECO:0000256" key="2">
    <source>
        <dbReference type="SAM" id="Phobius"/>
    </source>
</evidence>
<dbReference type="GO" id="GO:0055088">
    <property type="term" value="P:lipid homeostasis"/>
    <property type="evidence" value="ECO:0007669"/>
    <property type="project" value="TreeGrafter"/>
</dbReference>
<evidence type="ECO:0000313" key="3">
    <source>
        <dbReference type="EMBL" id="PWN33548.1"/>
    </source>
</evidence>
<sequence length="607" mass="67404">MVTWYLWPAALANYIIPQESSLRDKKLAIYFGISIVILHSAFHILSNTLFRGAEPKRLKQRSWILTTINAFVMTAVSFPFLWDLLSSGFDLHNVKHRDEYITKPFSCFFVAYLLSDLGLGSIFYRHLINLSSGWIHHSVYTLLFAFWMHKGWAFIAVMACVFELPTFVMGIASLHPPLRSNMAFTVTFFITRVFFHFGLLIASFTKHGRETKGIDGSWGPAISVLVTYPMHLWWGYKCILSMRRRMHKRKVERRKEREALLQSLKEGGVASYFDAAGQLFTGMPDPQISSALNTPATTPGSSPLLTAADKKATSPFQRAAAMAGGPINMVMGRRTRKDSDVSEKSFSLDNSASSSAIGNSNSASTSKRQPFTKPVRPEGAQPEDREPFLAIRSPAETRDKARRLVADAIRKAWANAPDSWRRQFEAEVMAAFDSASPSVQSRRASEDTSGEELELEGEGEIEKTQQGSGSVAAAGSATGGAPDERTRAQKGKDAARRALVRAIRRTINGTDEREAAAADAAAAAASEVVAEAQAQAEVSEDQRNERKLLKTILRLGGVELPPDMVGQEYTVREFPVERDASSTRRTRLLGQLRRRMEVANREVVVFD</sequence>
<feature type="compositionally biased region" description="Low complexity" evidence="1">
    <location>
        <begin position="345"/>
        <end position="366"/>
    </location>
</feature>
<dbReference type="InParanoid" id="A0A316V932"/>
<feature type="transmembrane region" description="Helical" evidence="2">
    <location>
        <begin position="101"/>
        <end position="120"/>
    </location>
</feature>
<feature type="compositionally biased region" description="Low complexity" evidence="1">
    <location>
        <begin position="467"/>
        <end position="481"/>
    </location>
</feature>
<dbReference type="InterPro" id="IPR050846">
    <property type="entry name" value="TLCD"/>
</dbReference>
<proteinExistence type="predicted"/>
<dbReference type="PANTHER" id="PTHR13439">
    <property type="entry name" value="CT120 PROTEIN"/>
    <property type="match status" value="1"/>
</dbReference>
<feature type="compositionally biased region" description="Basic and acidic residues" evidence="1">
    <location>
        <begin position="482"/>
        <end position="495"/>
    </location>
</feature>